<organism evidence="2 3">
    <name type="scientific">Neonectria magnoliae</name>
    <dbReference type="NCBI Taxonomy" id="2732573"/>
    <lineage>
        <taxon>Eukaryota</taxon>
        <taxon>Fungi</taxon>
        <taxon>Dikarya</taxon>
        <taxon>Ascomycota</taxon>
        <taxon>Pezizomycotina</taxon>
        <taxon>Sordariomycetes</taxon>
        <taxon>Hypocreomycetidae</taxon>
        <taxon>Hypocreales</taxon>
        <taxon>Nectriaceae</taxon>
        <taxon>Neonectria</taxon>
    </lineage>
</organism>
<name>A0ABR1I899_9HYPO</name>
<reference evidence="2 3" key="1">
    <citation type="journal article" date="2025" name="Microbiol. Resour. Announc.">
        <title>Draft genome sequences for Neonectria magnoliae and Neonectria punicea, canker pathogens of Liriodendron tulipifera and Acer saccharum in West Virginia.</title>
        <authorList>
            <person name="Petronek H.M."/>
            <person name="Kasson M.T."/>
            <person name="Metheny A.M."/>
            <person name="Stauder C.M."/>
            <person name="Lovett B."/>
            <person name="Lynch S.C."/>
            <person name="Garnas J.R."/>
            <person name="Kasson L.R."/>
            <person name="Stajich J.E."/>
        </authorList>
    </citation>
    <scope>NUCLEOTIDE SEQUENCE [LARGE SCALE GENOMIC DNA]</scope>
    <source>
        <strain evidence="2 3">NRRL 64651</strain>
    </source>
</reference>
<protein>
    <submittedName>
        <fullName evidence="2">Uncharacterized protein</fullName>
    </submittedName>
</protein>
<proteinExistence type="predicted"/>
<sequence>MARAVNSDARAIAKAQVSEEQAARDRQFAVRLSRDPHAEPTPAEAKGEEEEWPADGVDDAWIEAFKSLNLVMPIAAEGDVDEEHLDLVPRANKR</sequence>
<evidence type="ECO:0000256" key="1">
    <source>
        <dbReference type="SAM" id="MobiDB-lite"/>
    </source>
</evidence>
<feature type="compositionally biased region" description="Basic and acidic residues" evidence="1">
    <location>
        <begin position="21"/>
        <end position="38"/>
    </location>
</feature>
<evidence type="ECO:0000313" key="2">
    <source>
        <dbReference type="EMBL" id="KAK7429833.1"/>
    </source>
</evidence>
<comment type="caution">
    <text evidence="2">The sequence shown here is derived from an EMBL/GenBank/DDBJ whole genome shotgun (WGS) entry which is preliminary data.</text>
</comment>
<feature type="region of interest" description="Disordered" evidence="1">
    <location>
        <begin position="1"/>
        <end position="55"/>
    </location>
</feature>
<gene>
    <name evidence="2" type="ORF">QQZ08_003678</name>
</gene>
<keyword evidence="3" id="KW-1185">Reference proteome</keyword>
<accession>A0ABR1I899</accession>
<evidence type="ECO:0000313" key="3">
    <source>
        <dbReference type="Proteomes" id="UP001498421"/>
    </source>
</evidence>
<dbReference type="Proteomes" id="UP001498421">
    <property type="component" value="Unassembled WGS sequence"/>
</dbReference>
<dbReference type="EMBL" id="JAZAVK010000025">
    <property type="protein sequence ID" value="KAK7429833.1"/>
    <property type="molecule type" value="Genomic_DNA"/>
</dbReference>